<dbReference type="Proteomes" id="UP000076722">
    <property type="component" value="Unassembled WGS sequence"/>
</dbReference>
<evidence type="ECO:0000256" key="1">
    <source>
        <dbReference type="SAM" id="MobiDB-lite"/>
    </source>
</evidence>
<feature type="compositionally biased region" description="Polar residues" evidence="1">
    <location>
        <begin position="53"/>
        <end position="66"/>
    </location>
</feature>
<protein>
    <recommendedName>
        <fullName evidence="5">Integral membrane protein</fullName>
    </recommendedName>
</protein>
<dbReference type="EMBL" id="KV419409">
    <property type="protein sequence ID" value="KZS92685.1"/>
    <property type="molecule type" value="Genomic_DNA"/>
</dbReference>
<accession>A0A164TW32</accession>
<feature type="transmembrane region" description="Helical" evidence="2">
    <location>
        <begin position="83"/>
        <end position="109"/>
    </location>
</feature>
<evidence type="ECO:0000256" key="2">
    <source>
        <dbReference type="SAM" id="Phobius"/>
    </source>
</evidence>
<gene>
    <name evidence="3" type="ORF">SISNIDRAFT_455278</name>
</gene>
<evidence type="ECO:0000313" key="3">
    <source>
        <dbReference type="EMBL" id="KZS92685.1"/>
    </source>
</evidence>
<proteinExistence type="predicted"/>
<evidence type="ECO:0000313" key="4">
    <source>
        <dbReference type="Proteomes" id="UP000076722"/>
    </source>
</evidence>
<reference evidence="3 4" key="1">
    <citation type="journal article" date="2016" name="Mol. Biol. Evol.">
        <title>Comparative Genomics of Early-Diverging Mushroom-Forming Fungi Provides Insights into the Origins of Lignocellulose Decay Capabilities.</title>
        <authorList>
            <person name="Nagy L.G."/>
            <person name="Riley R."/>
            <person name="Tritt A."/>
            <person name="Adam C."/>
            <person name="Daum C."/>
            <person name="Floudas D."/>
            <person name="Sun H."/>
            <person name="Yadav J.S."/>
            <person name="Pangilinan J."/>
            <person name="Larsson K.H."/>
            <person name="Matsuura K."/>
            <person name="Barry K."/>
            <person name="Labutti K."/>
            <person name="Kuo R."/>
            <person name="Ohm R.A."/>
            <person name="Bhattacharya S.S."/>
            <person name="Shirouzu T."/>
            <person name="Yoshinaga Y."/>
            <person name="Martin F.M."/>
            <person name="Grigoriev I.V."/>
            <person name="Hibbett D.S."/>
        </authorList>
    </citation>
    <scope>NUCLEOTIDE SEQUENCE [LARGE SCALE GENOMIC DNA]</scope>
    <source>
        <strain evidence="3 4">HHB9708</strain>
    </source>
</reference>
<organism evidence="3 4">
    <name type="scientific">Sistotremastrum niveocremeum HHB9708</name>
    <dbReference type="NCBI Taxonomy" id="1314777"/>
    <lineage>
        <taxon>Eukaryota</taxon>
        <taxon>Fungi</taxon>
        <taxon>Dikarya</taxon>
        <taxon>Basidiomycota</taxon>
        <taxon>Agaricomycotina</taxon>
        <taxon>Agaricomycetes</taxon>
        <taxon>Sistotremastrales</taxon>
        <taxon>Sistotremastraceae</taxon>
        <taxon>Sertulicium</taxon>
        <taxon>Sertulicium niveocremeum</taxon>
    </lineage>
</organism>
<feature type="transmembrane region" description="Helical" evidence="2">
    <location>
        <begin position="293"/>
        <end position="318"/>
    </location>
</feature>
<dbReference type="STRING" id="1314777.A0A164TW32"/>
<feature type="region of interest" description="Disordered" evidence="1">
    <location>
        <begin position="1"/>
        <end position="66"/>
    </location>
</feature>
<evidence type="ECO:0008006" key="5">
    <source>
        <dbReference type="Google" id="ProtNLM"/>
    </source>
</evidence>
<dbReference type="OrthoDB" id="2603at2759"/>
<name>A0A164TW32_9AGAM</name>
<keyword evidence="2" id="KW-0812">Transmembrane</keyword>
<dbReference type="AlphaFoldDB" id="A0A164TW32"/>
<sequence>MSSTTSTPNPAPHSPAHPVAHFEHPNASHEPATHPGLKEKRQSTRNTRKHRYYTSSPTSNKPRASSSQWSKIRRMAVIEYWNISWWIAMAFTVGSIIWVINGFIVYLPFVNARFTTDADGGGWTAWVGATVFEVGSIMMMWEAWNRNVEAYFGRSIRGVRGAGYARHSQDTDTERPFTTLEQGISKEDADSSNGNGDKWIWFSTDRKYLHEIGFLAALIQLCGASVFWVSGVTGLPTIQEAIKMNTALIDTFYWTPQVVGGSGFIISGILLMIETQKKWYIPAPHLLGWHVGFWNFLGGIGFTLCGAFGFSTMSWAMYQSTLSTFWGGWAFLIGSVVQWYEAVNPA</sequence>
<feature type="transmembrane region" description="Helical" evidence="2">
    <location>
        <begin position="324"/>
        <end position="343"/>
    </location>
</feature>
<keyword evidence="2" id="KW-0472">Membrane</keyword>
<feature type="transmembrane region" description="Helical" evidence="2">
    <location>
        <begin position="212"/>
        <end position="231"/>
    </location>
</feature>
<keyword evidence="4" id="KW-1185">Reference proteome</keyword>
<feature type="transmembrane region" description="Helical" evidence="2">
    <location>
        <begin position="251"/>
        <end position="273"/>
    </location>
</feature>
<keyword evidence="2" id="KW-1133">Transmembrane helix</keyword>
<feature type="transmembrane region" description="Helical" evidence="2">
    <location>
        <begin position="121"/>
        <end position="141"/>
    </location>
</feature>